<accession>E3KJ75</accession>
<dbReference type="RefSeq" id="XP_003328769.2">
    <property type="nucleotide sequence ID" value="XM_003328721.2"/>
</dbReference>
<sequence length="290" mass="32876">MQHWGGIIDSNWIEPGRYYGQDIGHYEHDVGSSAASARGLMHYNNLPAFELNGGNGILSKYGGYDNFIHNRNFDQDKMFNLSIIGLITQCLTTIRLERLEGVQSTAGSLMKSAVESLIAFYGRDLMTLVVRDIGETTAEFDIIARKNQGTACLATLKRILNSERGGETFPDLDFHLVRDSLYALQVLHDHGLIAQTEVKGFFWEAPGIIKSVGEYFVHIYGEQYPNFSRFENFIPDMDFLKSNSQTLTQHWWLENSKQDDLEDVLGYLLDLQHKSTNNSVEESSTQSLFK</sequence>
<dbReference type="OrthoDB" id="10594227at2759"/>
<proteinExistence type="predicted"/>
<gene>
    <name evidence="1" type="ORF">PGTG_10070</name>
</gene>
<dbReference type="Proteomes" id="UP000008783">
    <property type="component" value="Unassembled WGS sequence"/>
</dbReference>
<dbReference type="HOGENOM" id="CLU_992305_0_0_1"/>
<organism evidence="1 2">
    <name type="scientific">Puccinia graminis f. sp. tritici (strain CRL 75-36-700-3 / race SCCL)</name>
    <name type="common">Black stem rust fungus</name>
    <dbReference type="NCBI Taxonomy" id="418459"/>
    <lineage>
        <taxon>Eukaryota</taxon>
        <taxon>Fungi</taxon>
        <taxon>Dikarya</taxon>
        <taxon>Basidiomycota</taxon>
        <taxon>Pucciniomycotina</taxon>
        <taxon>Pucciniomycetes</taxon>
        <taxon>Pucciniales</taxon>
        <taxon>Pucciniaceae</taxon>
        <taxon>Puccinia</taxon>
    </lineage>
</organism>
<dbReference type="GeneID" id="10545697"/>
<dbReference type="AlphaFoldDB" id="E3KJ75"/>
<dbReference type="InParanoid" id="E3KJ75"/>
<dbReference type="EMBL" id="DS178290">
    <property type="protein sequence ID" value="EFP84350.2"/>
    <property type="molecule type" value="Genomic_DNA"/>
</dbReference>
<evidence type="ECO:0000313" key="2">
    <source>
        <dbReference type="Proteomes" id="UP000008783"/>
    </source>
</evidence>
<reference key="1">
    <citation type="submission" date="2007-01" db="EMBL/GenBank/DDBJ databases">
        <title>The Genome Sequence of Puccinia graminis f. sp. tritici Strain CRL 75-36-700-3.</title>
        <authorList>
            <consortium name="The Broad Institute Genome Sequencing Platform"/>
            <person name="Birren B."/>
            <person name="Lander E."/>
            <person name="Galagan J."/>
            <person name="Nusbaum C."/>
            <person name="Devon K."/>
            <person name="Cuomo C."/>
            <person name="Jaffe D."/>
            <person name="Butler J."/>
            <person name="Alvarez P."/>
            <person name="Gnerre S."/>
            <person name="Grabherr M."/>
            <person name="Mauceli E."/>
            <person name="Brockman W."/>
            <person name="Young S."/>
            <person name="LaButti K."/>
            <person name="Sykes S."/>
            <person name="DeCaprio D."/>
            <person name="Crawford M."/>
            <person name="Koehrsen M."/>
            <person name="Engels R."/>
            <person name="Montgomery P."/>
            <person name="Pearson M."/>
            <person name="Howarth C."/>
            <person name="Larson L."/>
            <person name="White J."/>
            <person name="Zeng Q."/>
            <person name="Kodira C."/>
            <person name="Yandava C."/>
            <person name="Alvarado L."/>
            <person name="O'Leary S."/>
            <person name="Szabo L."/>
            <person name="Dean R."/>
            <person name="Schein J."/>
        </authorList>
    </citation>
    <scope>NUCLEOTIDE SEQUENCE</scope>
    <source>
        <strain>CRL 75-36-700-3</strain>
    </source>
</reference>
<evidence type="ECO:0000313" key="1">
    <source>
        <dbReference type="EMBL" id="EFP84350.2"/>
    </source>
</evidence>
<dbReference type="VEuPathDB" id="FungiDB:PGTG_10070"/>
<dbReference type="KEGG" id="pgr:PGTG_10070"/>
<name>E3KJ75_PUCGT</name>
<protein>
    <submittedName>
        <fullName evidence="1">Uncharacterized protein</fullName>
    </submittedName>
</protein>
<keyword evidence="2" id="KW-1185">Reference proteome</keyword>
<reference evidence="2" key="2">
    <citation type="journal article" date="2011" name="Proc. Natl. Acad. Sci. U.S.A.">
        <title>Obligate biotrophy features unraveled by the genomic analysis of rust fungi.</title>
        <authorList>
            <person name="Duplessis S."/>
            <person name="Cuomo C.A."/>
            <person name="Lin Y.-C."/>
            <person name="Aerts A."/>
            <person name="Tisserant E."/>
            <person name="Veneault-Fourrey C."/>
            <person name="Joly D.L."/>
            <person name="Hacquard S."/>
            <person name="Amselem J."/>
            <person name="Cantarel B.L."/>
            <person name="Chiu R."/>
            <person name="Coutinho P.M."/>
            <person name="Feau N."/>
            <person name="Field M."/>
            <person name="Frey P."/>
            <person name="Gelhaye E."/>
            <person name="Goldberg J."/>
            <person name="Grabherr M.G."/>
            <person name="Kodira C.D."/>
            <person name="Kohler A."/>
            <person name="Kuees U."/>
            <person name="Lindquist E.A."/>
            <person name="Lucas S.M."/>
            <person name="Mago R."/>
            <person name="Mauceli E."/>
            <person name="Morin E."/>
            <person name="Murat C."/>
            <person name="Pangilinan J.L."/>
            <person name="Park R."/>
            <person name="Pearson M."/>
            <person name="Quesneville H."/>
            <person name="Rouhier N."/>
            <person name="Sakthikumar S."/>
            <person name="Salamov A.A."/>
            <person name="Schmutz J."/>
            <person name="Selles B."/>
            <person name="Shapiro H."/>
            <person name="Tanguay P."/>
            <person name="Tuskan G.A."/>
            <person name="Henrissat B."/>
            <person name="Van de Peer Y."/>
            <person name="Rouze P."/>
            <person name="Ellis J.G."/>
            <person name="Dodds P.N."/>
            <person name="Schein J.E."/>
            <person name="Zhong S."/>
            <person name="Hamelin R.C."/>
            <person name="Grigoriev I.V."/>
            <person name="Szabo L.J."/>
            <person name="Martin F."/>
        </authorList>
    </citation>
    <scope>NUCLEOTIDE SEQUENCE [LARGE SCALE GENOMIC DNA]</scope>
    <source>
        <strain evidence="2">CRL 75-36-700-3 / race SCCL</strain>
    </source>
</reference>